<sequence>MTRQEAGALEAALRKVPPGAVLVERYAGEGDALSPLQPLQARADGRGRMEVYTVYPGVEAAFSRFWASRASFSHGAAPWGLEIYHCRAGRVGWNMQEGVSVYLGAGDLSLHSMDCCARSEMLFPVGYSEGIALSIDLEQLEEDCPPLLREAGVSPRALFEKFCRGGPLAMPGNAETDSIFSPLYPLPANWRLPYLRLKVQELLLTLWRWEPRDGRQLAQYGSQQTELIREIHDLLTQHLDQRFTIEELSRRYPINTSSLKEVFKAVYGQPVATYMKQYRIRRAMELLRETRASVAEIAAQVGYESQGKFTKAFKDVTQQLPTQYRRQL</sequence>
<dbReference type="AlphaFoldDB" id="A0A9D2B8D5"/>
<reference evidence="5" key="1">
    <citation type="journal article" date="2021" name="PeerJ">
        <title>Extensive microbial diversity within the chicken gut microbiome revealed by metagenomics and culture.</title>
        <authorList>
            <person name="Gilroy R."/>
            <person name="Ravi A."/>
            <person name="Getino M."/>
            <person name="Pursley I."/>
            <person name="Horton D.L."/>
            <person name="Alikhan N.F."/>
            <person name="Baker D."/>
            <person name="Gharbi K."/>
            <person name="Hall N."/>
            <person name="Watson M."/>
            <person name="Adriaenssens E.M."/>
            <person name="Foster-Nyarko E."/>
            <person name="Jarju S."/>
            <person name="Secka A."/>
            <person name="Antonio M."/>
            <person name="Oren A."/>
            <person name="Chaudhuri R.R."/>
            <person name="La Ragione R."/>
            <person name="Hildebrand F."/>
            <person name="Pallen M.J."/>
        </authorList>
    </citation>
    <scope>NUCLEOTIDE SEQUENCE</scope>
    <source>
        <strain evidence="5">CHK188-5543</strain>
    </source>
</reference>
<evidence type="ECO:0000259" key="4">
    <source>
        <dbReference type="PROSITE" id="PS01124"/>
    </source>
</evidence>
<keyword evidence="1" id="KW-0805">Transcription regulation</keyword>
<reference evidence="5" key="2">
    <citation type="submission" date="2021-04" db="EMBL/GenBank/DDBJ databases">
        <authorList>
            <person name="Gilroy R."/>
        </authorList>
    </citation>
    <scope>NUCLEOTIDE SEQUENCE</scope>
    <source>
        <strain evidence="5">CHK188-5543</strain>
    </source>
</reference>
<dbReference type="PANTHER" id="PTHR47893">
    <property type="entry name" value="REGULATORY PROTEIN PCHR"/>
    <property type="match status" value="1"/>
</dbReference>
<dbReference type="InterPro" id="IPR018062">
    <property type="entry name" value="HTH_AraC-typ_CS"/>
</dbReference>
<dbReference type="Pfam" id="PF12833">
    <property type="entry name" value="HTH_18"/>
    <property type="match status" value="1"/>
</dbReference>
<dbReference type="PROSITE" id="PS01124">
    <property type="entry name" value="HTH_ARAC_FAMILY_2"/>
    <property type="match status" value="1"/>
</dbReference>
<comment type="caution">
    <text evidence="5">The sequence shown here is derived from an EMBL/GenBank/DDBJ whole genome shotgun (WGS) entry which is preliminary data.</text>
</comment>
<evidence type="ECO:0000256" key="3">
    <source>
        <dbReference type="ARBA" id="ARBA00023163"/>
    </source>
</evidence>
<protein>
    <submittedName>
        <fullName evidence="5">AraC family transcriptional regulator</fullName>
    </submittedName>
</protein>
<accession>A0A9D2B8D5</accession>
<evidence type="ECO:0000256" key="1">
    <source>
        <dbReference type="ARBA" id="ARBA00023015"/>
    </source>
</evidence>
<dbReference type="SUPFAM" id="SSF46689">
    <property type="entry name" value="Homeodomain-like"/>
    <property type="match status" value="2"/>
</dbReference>
<dbReference type="PROSITE" id="PS00041">
    <property type="entry name" value="HTH_ARAC_FAMILY_1"/>
    <property type="match status" value="1"/>
</dbReference>
<dbReference type="Gene3D" id="1.10.10.60">
    <property type="entry name" value="Homeodomain-like"/>
    <property type="match status" value="2"/>
</dbReference>
<evidence type="ECO:0000313" key="5">
    <source>
        <dbReference type="EMBL" id="HIX65969.1"/>
    </source>
</evidence>
<organism evidence="5 6">
    <name type="scientific">Candidatus Anaerotruncus excrementipullorum</name>
    <dbReference type="NCBI Taxonomy" id="2838465"/>
    <lineage>
        <taxon>Bacteria</taxon>
        <taxon>Bacillati</taxon>
        <taxon>Bacillota</taxon>
        <taxon>Clostridia</taxon>
        <taxon>Eubacteriales</taxon>
        <taxon>Oscillospiraceae</taxon>
        <taxon>Anaerotruncus</taxon>
    </lineage>
</organism>
<dbReference type="Proteomes" id="UP000886800">
    <property type="component" value="Unassembled WGS sequence"/>
</dbReference>
<feature type="domain" description="HTH araC/xylS-type" evidence="4">
    <location>
        <begin position="229"/>
        <end position="327"/>
    </location>
</feature>
<dbReference type="InterPro" id="IPR018060">
    <property type="entry name" value="HTH_AraC"/>
</dbReference>
<keyword evidence="3" id="KW-0804">Transcription</keyword>
<dbReference type="InterPro" id="IPR009057">
    <property type="entry name" value="Homeodomain-like_sf"/>
</dbReference>
<dbReference type="GO" id="GO:0043565">
    <property type="term" value="F:sequence-specific DNA binding"/>
    <property type="evidence" value="ECO:0007669"/>
    <property type="project" value="InterPro"/>
</dbReference>
<gene>
    <name evidence="5" type="ORF">H9736_06940</name>
</gene>
<dbReference type="SMART" id="SM00342">
    <property type="entry name" value="HTH_ARAC"/>
    <property type="match status" value="1"/>
</dbReference>
<evidence type="ECO:0000313" key="6">
    <source>
        <dbReference type="Proteomes" id="UP000886800"/>
    </source>
</evidence>
<proteinExistence type="predicted"/>
<dbReference type="InterPro" id="IPR053142">
    <property type="entry name" value="PchR_regulatory_protein"/>
</dbReference>
<keyword evidence="2" id="KW-0238">DNA-binding</keyword>
<dbReference type="GO" id="GO:0003700">
    <property type="term" value="F:DNA-binding transcription factor activity"/>
    <property type="evidence" value="ECO:0007669"/>
    <property type="project" value="InterPro"/>
</dbReference>
<dbReference type="PRINTS" id="PR00032">
    <property type="entry name" value="HTHARAC"/>
</dbReference>
<name>A0A9D2B8D5_9FIRM</name>
<dbReference type="InterPro" id="IPR020449">
    <property type="entry name" value="Tscrpt_reg_AraC-type_HTH"/>
</dbReference>
<dbReference type="PANTHER" id="PTHR47893:SF1">
    <property type="entry name" value="REGULATORY PROTEIN PCHR"/>
    <property type="match status" value="1"/>
</dbReference>
<evidence type="ECO:0000256" key="2">
    <source>
        <dbReference type="ARBA" id="ARBA00023125"/>
    </source>
</evidence>
<dbReference type="EMBL" id="DXES01000153">
    <property type="protein sequence ID" value="HIX65969.1"/>
    <property type="molecule type" value="Genomic_DNA"/>
</dbReference>